<evidence type="ECO:0000313" key="6">
    <source>
        <dbReference type="Proteomes" id="UP001589609"/>
    </source>
</evidence>
<evidence type="ECO:0000259" key="4">
    <source>
        <dbReference type="PROSITE" id="PS50995"/>
    </source>
</evidence>
<dbReference type="PROSITE" id="PS50995">
    <property type="entry name" value="HTH_MARR_2"/>
    <property type="match status" value="1"/>
</dbReference>
<evidence type="ECO:0000256" key="1">
    <source>
        <dbReference type="ARBA" id="ARBA00023015"/>
    </source>
</evidence>
<keyword evidence="6" id="KW-1185">Reference proteome</keyword>
<evidence type="ECO:0000313" key="5">
    <source>
        <dbReference type="EMBL" id="MFB9757822.1"/>
    </source>
</evidence>
<sequence>MNDLSVQMLATFRSFRSDIGKMFEPYIPWNEFVVLRILKHQNREMVSRVASELNVSNSHITAVSEKLITKGLLTRFRSELDRRIVYLEITEKGRQLIEEMEQKREGYFQKKFSSLTEEEMEMMILVLQRLV</sequence>
<dbReference type="InterPro" id="IPR036388">
    <property type="entry name" value="WH-like_DNA-bd_sf"/>
</dbReference>
<dbReference type="EMBL" id="JBHMAF010000017">
    <property type="protein sequence ID" value="MFB9757822.1"/>
    <property type="molecule type" value="Genomic_DNA"/>
</dbReference>
<name>A0ABV5WBR0_9BACI</name>
<dbReference type="SUPFAM" id="SSF46785">
    <property type="entry name" value="Winged helix' DNA-binding domain"/>
    <property type="match status" value="1"/>
</dbReference>
<keyword evidence="2" id="KW-0238">DNA-binding</keyword>
<accession>A0ABV5WBR0</accession>
<dbReference type="SMART" id="SM00347">
    <property type="entry name" value="HTH_MARR"/>
    <property type="match status" value="1"/>
</dbReference>
<keyword evidence="3" id="KW-0804">Transcription</keyword>
<dbReference type="Pfam" id="PF22381">
    <property type="entry name" value="Staph_reg_Sar_Rot"/>
    <property type="match status" value="1"/>
</dbReference>
<reference evidence="5 6" key="1">
    <citation type="submission" date="2024-09" db="EMBL/GenBank/DDBJ databases">
        <authorList>
            <person name="Sun Q."/>
            <person name="Mori K."/>
        </authorList>
    </citation>
    <scope>NUCLEOTIDE SEQUENCE [LARGE SCALE GENOMIC DNA]</scope>
    <source>
        <strain evidence="5 6">JCM 11201</strain>
    </source>
</reference>
<organism evidence="5 6">
    <name type="scientific">Ectobacillus funiculus</name>
    <dbReference type="NCBI Taxonomy" id="137993"/>
    <lineage>
        <taxon>Bacteria</taxon>
        <taxon>Bacillati</taxon>
        <taxon>Bacillota</taxon>
        <taxon>Bacilli</taxon>
        <taxon>Bacillales</taxon>
        <taxon>Bacillaceae</taxon>
        <taxon>Ectobacillus</taxon>
    </lineage>
</organism>
<comment type="caution">
    <text evidence="5">The sequence shown here is derived from an EMBL/GenBank/DDBJ whole genome shotgun (WGS) entry which is preliminary data.</text>
</comment>
<dbReference type="PRINTS" id="PR00598">
    <property type="entry name" value="HTHMARR"/>
</dbReference>
<dbReference type="Proteomes" id="UP001589609">
    <property type="component" value="Unassembled WGS sequence"/>
</dbReference>
<dbReference type="PANTHER" id="PTHR33164">
    <property type="entry name" value="TRANSCRIPTIONAL REGULATOR, MARR FAMILY"/>
    <property type="match status" value="1"/>
</dbReference>
<evidence type="ECO:0000256" key="2">
    <source>
        <dbReference type="ARBA" id="ARBA00023125"/>
    </source>
</evidence>
<proteinExistence type="predicted"/>
<evidence type="ECO:0000256" key="3">
    <source>
        <dbReference type="ARBA" id="ARBA00023163"/>
    </source>
</evidence>
<protein>
    <submittedName>
        <fullName evidence="5">MarR family winged helix-turn-helix transcriptional regulator</fullName>
    </submittedName>
</protein>
<dbReference type="InterPro" id="IPR039422">
    <property type="entry name" value="MarR/SlyA-like"/>
</dbReference>
<keyword evidence="1" id="KW-0805">Transcription regulation</keyword>
<dbReference type="InterPro" id="IPR000835">
    <property type="entry name" value="HTH_MarR-typ"/>
</dbReference>
<dbReference type="InterPro" id="IPR036390">
    <property type="entry name" value="WH_DNA-bd_sf"/>
</dbReference>
<dbReference type="InterPro" id="IPR055166">
    <property type="entry name" value="Transc_reg_Sar_Rot_HTH"/>
</dbReference>
<dbReference type="PANTHER" id="PTHR33164:SF67">
    <property type="entry name" value="TRANSCRIPTIONAL REGULATOR, MARR FAMILY"/>
    <property type="match status" value="1"/>
</dbReference>
<feature type="domain" description="HTH marR-type" evidence="4">
    <location>
        <begin position="1"/>
        <end position="131"/>
    </location>
</feature>
<dbReference type="RefSeq" id="WP_129729177.1">
    <property type="nucleotide sequence ID" value="NZ_JBHMAF010000017.1"/>
</dbReference>
<gene>
    <name evidence="5" type="ORF">ACFFMS_04590</name>
</gene>
<dbReference type="Gene3D" id="1.10.10.10">
    <property type="entry name" value="Winged helix-like DNA-binding domain superfamily/Winged helix DNA-binding domain"/>
    <property type="match status" value="1"/>
</dbReference>